<comment type="caution">
    <text evidence="2">The sequence shown here is derived from an EMBL/GenBank/DDBJ whole genome shotgun (WGS) entry which is preliminary data.</text>
</comment>
<feature type="transmembrane region" description="Helical" evidence="1">
    <location>
        <begin position="12"/>
        <end position="35"/>
    </location>
</feature>
<organism evidence="2 3">
    <name type="scientific">Candidatus Curtissbacteria bacterium RIFCSPHIGHO2_01_FULL_41_13</name>
    <dbReference type="NCBI Taxonomy" id="1797745"/>
    <lineage>
        <taxon>Bacteria</taxon>
        <taxon>Candidatus Curtissiibacteriota</taxon>
    </lineage>
</organism>
<name>A0A1F5FYG5_9BACT</name>
<evidence type="ECO:0000313" key="3">
    <source>
        <dbReference type="Proteomes" id="UP000177069"/>
    </source>
</evidence>
<dbReference type="AlphaFoldDB" id="A0A1F5FYG5"/>
<evidence type="ECO:0000256" key="1">
    <source>
        <dbReference type="SAM" id="Phobius"/>
    </source>
</evidence>
<reference evidence="2 3" key="1">
    <citation type="journal article" date="2016" name="Nat. Commun.">
        <title>Thousands of microbial genomes shed light on interconnected biogeochemical processes in an aquifer system.</title>
        <authorList>
            <person name="Anantharaman K."/>
            <person name="Brown C.T."/>
            <person name="Hug L.A."/>
            <person name="Sharon I."/>
            <person name="Castelle C.J."/>
            <person name="Probst A.J."/>
            <person name="Thomas B.C."/>
            <person name="Singh A."/>
            <person name="Wilkins M.J."/>
            <person name="Karaoz U."/>
            <person name="Brodie E.L."/>
            <person name="Williams K.H."/>
            <person name="Hubbard S.S."/>
            <person name="Banfield J.F."/>
        </authorList>
    </citation>
    <scope>NUCLEOTIDE SEQUENCE [LARGE SCALE GENOMIC DNA]</scope>
</reference>
<accession>A0A1F5FYG5</accession>
<keyword evidence="1" id="KW-0812">Transmembrane</keyword>
<evidence type="ECO:0000313" key="2">
    <source>
        <dbReference type="EMBL" id="OGD84657.1"/>
    </source>
</evidence>
<proteinExistence type="predicted"/>
<dbReference type="EMBL" id="MFBA01000053">
    <property type="protein sequence ID" value="OGD84657.1"/>
    <property type="molecule type" value="Genomic_DNA"/>
</dbReference>
<keyword evidence="1" id="KW-0472">Membrane</keyword>
<keyword evidence="1" id="KW-1133">Transmembrane helix</keyword>
<gene>
    <name evidence="2" type="ORF">A2696_01540</name>
</gene>
<protein>
    <submittedName>
        <fullName evidence="2">Uncharacterized protein</fullName>
    </submittedName>
</protein>
<sequence>MWETFNLEKSKKIVKIAIIFSIIVLVFLFIGIFTLNKPSQPKEISRQDLILNLPYITEDYSISYSTKKDQIYVNVKDPYEQNRQKALEWIKSQGADPSKLNIFYTPSSKFKELNKR</sequence>
<dbReference type="Proteomes" id="UP000177069">
    <property type="component" value="Unassembled WGS sequence"/>
</dbReference>